<sequence>MSPVVKITDVARHAGVSPSTVSYALNGKRPISEATRRRIEASIRELGYHPHAGARALAGARSHVLALVMPLRRGVDLPVVTRFAMSVVTTARRHGHDVLLLTGEEGEDGLRRVADSARADGFVVMDVQLDDRRLPLLRALRRPSVLIGLPADPAGLTCVDLDFRAAGEACVEHLALLGHRRVALLGSPPEVYARGTGYARRVADGVTAAAGRNGLTASVHPCASDPGAAPALVRRLLGADPAPTGLVVHNEALLGPLADALRAEGVRVPEDLSVVALCPDDLAERAATPLTSVSVPAAELGARAVELLIGKLGAETGPAPGLAAPDVTLLPPRLTVRSSTAPRG</sequence>
<accession>A0ABX1BPZ5</accession>
<evidence type="ECO:0000256" key="1">
    <source>
        <dbReference type="ARBA" id="ARBA00023015"/>
    </source>
</evidence>
<reference evidence="5 6" key="1">
    <citation type="submission" date="2020-03" db="EMBL/GenBank/DDBJ databases">
        <title>WGS of actinomycetes isolated from Thailand.</title>
        <authorList>
            <person name="Thawai C."/>
        </authorList>
    </citation>
    <scope>NUCLEOTIDE SEQUENCE [LARGE SCALE GENOMIC DNA]</scope>
    <source>
        <strain evidence="5 6">PLAI 1-29</strain>
    </source>
</reference>
<evidence type="ECO:0000313" key="6">
    <source>
        <dbReference type="Proteomes" id="UP000695264"/>
    </source>
</evidence>
<evidence type="ECO:0000259" key="4">
    <source>
        <dbReference type="PROSITE" id="PS50932"/>
    </source>
</evidence>
<protein>
    <submittedName>
        <fullName evidence="5">LacI family transcriptional regulator</fullName>
    </submittedName>
</protein>
<feature type="domain" description="HTH lacI-type" evidence="4">
    <location>
        <begin position="5"/>
        <end position="59"/>
    </location>
</feature>
<dbReference type="SUPFAM" id="SSF47413">
    <property type="entry name" value="lambda repressor-like DNA-binding domains"/>
    <property type="match status" value="1"/>
</dbReference>
<dbReference type="Pfam" id="PF00356">
    <property type="entry name" value="LacI"/>
    <property type="match status" value="1"/>
</dbReference>
<dbReference type="Pfam" id="PF13377">
    <property type="entry name" value="Peripla_BP_3"/>
    <property type="match status" value="1"/>
</dbReference>
<dbReference type="Proteomes" id="UP000695264">
    <property type="component" value="Unassembled WGS sequence"/>
</dbReference>
<evidence type="ECO:0000313" key="5">
    <source>
        <dbReference type="EMBL" id="NJP99804.1"/>
    </source>
</evidence>
<comment type="caution">
    <text evidence="5">The sequence shown here is derived from an EMBL/GenBank/DDBJ whole genome shotgun (WGS) entry which is preliminary data.</text>
</comment>
<dbReference type="Gene3D" id="1.10.260.40">
    <property type="entry name" value="lambda repressor-like DNA-binding domains"/>
    <property type="match status" value="1"/>
</dbReference>
<name>A0ABX1BPZ5_9ACTN</name>
<keyword evidence="3" id="KW-0804">Transcription</keyword>
<evidence type="ECO:0000256" key="2">
    <source>
        <dbReference type="ARBA" id="ARBA00023125"/>
    </source>
</evidence>
<gene>
    <name evidence="5" type="ORF">HCK00_04410</name>
</gene>
<dbReference type="InterPro" id="IPR010982">
    <property type="entry name" value="Lambda_DNA-bd_dom_sf"/>
</dbReference>
<evidence type="ECO:0000256" key="3">
    <source>
        <dbReference type="ARBA" id="ARBA00023163"/>
    </source>
</evidence>
<dbReference type="InterPro" id="IPR000843">
    <property type="entry name" value="HTH_LacI"/>
</dbReference>
<dbReference type="EMBL" id="JAATEN010000003">
    <property type="protein sequence ID" value="NJP99804.1"/>
    <property type="molecule type" value="Genomic_DNA"/>
</dbReference>
<proteinExistence type="predicted"/>
<dbReference type="Gene3D" id="3.40.50.2300">
    <property type="match status" value="2"/>
</dbReference>
<dbReference type="PANTHER" id="PTHR30146:SF153">
    <property type="entry name" value="LACTOSE OPERON REPRESSOR"/>
    <property type="match status" value="1"/>
</dbReference>
<dbReference type="CDD" id="cd01392">
    <property type="entry name" value="HTH_LacI"/>
    <property type="match status" value="1"/>
</dbReference>
<dbReference type="PROSITE" id="PS50932">
    <property type="entry name" value="HTH_LACI_2"/>
    <property type="match status" value="1"/>
</dbReference>
<keyword evidence="1" id="KW-0805">Transcription regulation</keyword>
<dbReference type="CDD" id="cd06267">
    <property type="entry name" value="PBP1_LacI_sugar_binding-like"/>
    <property type="match status" value="1"/>
</dbReference>
<dbReference type="PROSITE" id="PS00356">
    <property type="entry name" value="HTH_LACI_1"/>
    <property type="match status" value="1"/>
</dbReference>
<keyword evidence="2" id="KW-0238">DNA-binding</keyword>
<dbReference type="SMART" id="SM00354">
    <property type="entry name" value="HTH_LACI"/>
    <property type="match status" value="1"/>
</dbReference>
<dbReference type="PANTHER" id="PTHR30146">
    <property type="entry name" value="LACI-RELATED TRANSCRIPTIONAL REPRESSOR"/>
    <property type="match status" value="1"/>
</dbReference>
<dbReference type="SUPFAM" id="SSF53822">
    <property type="entry name" value="Periplasmic binding protein-like I"/>
    <property type="match status" value="1"/>
</dbReference>
<keyword evidence="6" id="KW-1185">Reference proteome</keyword>
<dbReference type="InterPro" id="IPR028082">
    <property type="entry name" value="Peripla_BP_I"/>
</dbReference>
<dbReference type="InterPro" id="IPR046335">
    <property type="entry name" value="LacI/GalR-like_sensor"/>
</dbReference>
<organism evidence="5 6">
    <name type="scientific">Streptomyces zingiberis</name>
    <dbReference type="NCBI Taxonomy" id="2053010"/>
    <lineage>
        <taxon>Bacteria</taxon>
        <taxon>Bacillati</taxon>
        <taxon>Actinomycetota</taxon>
        <taxon>Actinomycetes</taxon>
        <taxon>Kitasatosporales</taxon>
        <taxon>Streptomycetaceae</taxon>
        <taxon>Streptomyces</taxon>
    </lineage>
</organism>